<dbReference type="Gene3D" id="3.40.50.2300">
    <property type="match status" value="2"/>
</dbReference>
<gene>
    <name evidence="10" type="ORF">PND83_05170</name>
</gene>
<evidence type="ECO:0000256" key="8">
    <source>
        <dbReference type="SAM" id="SignalP"/>
    </source>
</evidence>
<evidence type="ECO:0000256" key="1">
    <source>
        <dbReference type="ARBA" id="ARBA00004193"/>
    </source>
</evidence>
<dbReference type="InterPro" id="IPR050957">
    <property type="entry name" value="BMP_lipoprotein"/>
</dbReference>
<dbReference type="RefSeq" id="WP_007488567.1">
    <property type="nucleotide sequence ID" value="NZ_AP031431.1"/>
</dbReference>
<sequence length="408" mass="43068">MKKSKKLLALLLCLAMVFGLAACGNSNKPANSQTPAPGTNTETPAPETETPGETEADPDAIEDSMTSADSKYQVAFVTDVGQLKDKSFNQGTFDGVKLYAAANGLSYKYYQPANGSEATDDDRYDAMKAAVEGGADVVVCAGYLQEAALKKAAIEYPETPFVFIDGYPLTDDAGNTLSNVAGIAFKEEQAGYLAGYAAVMDGFTKLGFSGGGGGTNPACCRFGYGYVQGANAAALEKGVTVDMNYSWQYGSNFSASTDLQTMINGWYVNGTEIVFACGGSMFQSIVAAASANDGYVIGVDVDQSGESEYVVTSAMKGLADAVQWAVAKVYDGTFDTIGGQQTSLGVADNAVQLPTGADSWRFETFTVEEYESLYQQMVDGTLVVDDDYTVMDNAETATNWSNVNVNII</sequence>
<dbReference type="Proteomes" id="UP001211006">
    <property type="component" value="Unassembled WGS sequence"/>
</dbReference>
<name>A0AAW6C2A2_FLAPL</name>
<evidence type="ECO:0000256" key="6">
    <source>
        <dbReference type="ARBA" id="ARBA00023288"/>
    </source>
</evidence>
<feature type="compositionally biased region" description="Acidic residues" evidence="7">
    <location>
        <begin position="50"/>
        <end position="60"/>
    </location>
</feature>
<reference evidence="10" key="1">
    <citation type="submission" date="2023-01" db="EMBL/GenBank/DDBJ databases">
        <title>Human gut microbiome strain richness.</title>
        <authorList>
            <person name="Chen-Liaw A."/>
        </authorList>
    </citation>
    <scope>NUCLEOTIDE SEQUENCE</scope>
    <source>
        <strain evidence="10">2225st1_A6_2225SCRN_200828</strain>
    </source>
</reference>
<feature type="domain" description="ABC transporter substrate-binding protein PnrA-like" evidence="9">
    <location>
        <begin position="73"/>
        <end position="365"/>
    </location>
</feature>
<dbReference type="EMBL" id="JAQLWO010000004">
    <property type="protein sequence ID" value="MDB7905356.1"/>
    <property type="molecule type" value="Genomic_DNA"/>
</dbReference>
<evidence type="ECO:0000313" key="11">
    <source>
        <dbReference type="Proteomes" id="UP001211006"/>
    </source>
</evidence>
<keyword evidence="5" id="KW-0472">Membrane</keyword>
<evidence type="ECO:0000256" key="4">
    <source>
        <dbReference type="ARBA" id="ARBA00022729"/>
    </source>
</evidence>
<dbReference type="InterPro" id="IPR028082">
    <property type="entry name" value="Peripla_BP_I"/>
</dbReference>
<comment type="caution">
    <text evidence="10">The sequence shown here is derived from an EMBL/GenBank/DDBJ whole genome shotgun (WGS) entry which is preliminary data.</text>
</comment>
<evidence type="ECO:0000256" key="2">
    <source>
        <dbReference type="ARBA" id="ARBA00008610"/>
    </source>
</evidence>
<feature type="chain" id="PRO_5043834875" evidence="8">
    <location>
        <begin position="22"/>
        <end position="408"/>
    </location>
</feature>
<evidence type="ECO:0000256" key="7">
    <source>
        <dbReference type="SAM" id="MobiDB-lite"/>
    </source>
</evidence>
<dbReference type="GeneID" id="63972300"/>
<feature type="compositionally biased region" description="Low complexity" evidence="7">
    <location>
        <begin position="34"/>
        <end position="49"/>
    </location>
</feature>
<feature type="region of interest" description="Disordered" evidence="7">
    <location>
        <begin position="28"/>
        <end position="60"/>
    </location>
</feature>
<dbReference type="AlphaFoldDB" id="A0AAW6C2A2"/>
<keyword evidence="3" id="KW-1003">Cell membrane</keyword>
<feature type="signal peptide" evidence="8">
    <location>
        <begin position="1"/>
        <end position="21"/>
    </location>
</feature>
<dbReference type="CDD" id="cd06354">
    <property type="entry name" value="PBP1_PrnA-like"/>
    <property type="match status" value="1"/>
</dbReference>
<dbReference type="GO" id="GO:0005886">
    <property type="term" value="C:plasma membrane"/>
    <property type="evidence" value="ECO:0007669"/>
    <property type="project" value="UniProtKB-SubCell"/>
</dbReference>
<evidence type="ECO:0000256" key="5">
    <source>
        <dbReference type="ARBA" id="ARBA00023136"/>
    </source>
</evidence>
<protein>
    <submittedName>
        <fullName evidence="10">BMP family ABC transporter substrate-binding protein</fullName>
    </submittedName>
</protein>
<dbReference type="PANTHER" id="PTHR34296:SF2">
    <property type="entry name" value="ABC TRANSPORTER GUANOSINE-BINDING PROTEIN NUPN"/>
    <property type="match status" value="1"/>
</dbReference>
<keyword evidence="4 8" id="KW-0732">Signal</keyword>
<keyword evidence="6" id="KW-0449">Lipoprotein</keyword>
<dbReference type="PANTHER" id="PTHR34296">
    <property type="entry name" value="TRANSCRIPTIONAL ACTIVATOR PROTEIN MED"/>
    <property type="match status" value="1"/>
</dbReference>
<dbReference type="SUPFAM" id="SSF53822">
    <property type="entry name" value="Periplasmic binding protein-like I"/>
    <property type="match status" value="1"/>
</dbReference>
<evidence type="ECO:0000259" key="9">
    <source>
        <dbReference type="Pfam" id="PF02608"/>
    </source>
</evidence>
<evidence type="ECO:0000313" key="10">
    <source>
        <dbReference type="EMBL" id="MDB7905356.1"/>
    </source>
</evidence>
<comment type="similarity">
    <text evidence="2">Belongs to the BMP lipoprotein family.</text>
</comment>
<dbReference type="InterPro" id="IPR003760">
    <property type="entry name" value="PnrA-like"/>
</dbReference>
<accession>A0AAW6C2A2</accession>
<comment type="subcellular location">
    <subcellularLocation>
        <location evidence="1">Cell membrane</location>
        <topology evidence="1">Lipid-anchor</topology>
    </subcellularLocation>
</comment>
<organism evidence="10 11">
    <name type="scientific">Flavonifractor plautii</name>
    <name type="common">Fusobacterium plautii</name>
    <dbReference type="NCBI Taxonomy" id="292800"/>
    <lineage>
        <taxon>Bacteria</taxon>
        <taxon>Bacillati</taxon>
        <taxon>Bacillota</taxon>
        <taxon>Clostridia</taxon>
        <taxon>Eubacteriales</taxon>
        <taxon>Oscillospiraceae</taxon>
        <taxon>Flavonifractor</taxon>
    </lineage>
</organism>
<evidence type="ECO:0000256" key="3">
    <source>
        <dbReference type="ARBA" id="ARBA00022475"/>
    </source>
</evidence>
<dbReference type="PROSITE" id="PS51257">
    <property type="entry name" value="PROKAR_LIPOPROTEIN"/>
    <property type="match status" value="1"/>
</dbReference>
<dbReference type="Pfam" id="PF02608">
    <property type="entry name" value="Bmp"/>
    <property type="match status" value="1"/>
</dbReference>
<proteinExistence type="inferred from homology"/>